<proteinExistence type="predicted"/>
<sequence length="148" mass="16177">MGYYTKSKSFAAAATPKNLGSNCLMTLLKRKGSANECSVKEWHDLAQKTKEVLERAGCAADEILFGGNPTVVLSGPKRIGLHHRCEYVKLKQTCLSMEEGLMRDSGVLQASFRTAAERLCSRPCFFPSLGYVPSPVRHSDTLLSAHGL</sequence>
<name>A0AAV7SCQ3_PLEWA</name>
<accession>A0AAV7SCQ3</accession>
<protein>
    <submittedName>
        <fullName evidence="1">Uncharacterized protein</fullName>
    </submittedName>
</protein>
<dbReference type="Proteomes" id="UP001066276">
    <property type="component" value="Chromosome 4_2"/>
</dbReference>
<dbReference type="EMBL" id="JANPWB010000008">
    <property type="protein sequence ID" value="KAJ1161873.1"/>
    <property type="molecule type" value="Genomic_DNA"/>
</dbReference>
<keyword evidence="2" id="KW-1185">Reference proteome</keyword>
<reference evidence="1" key="1">
    <citation type="journal article" date="2022" name="bioRxiv">
        <title>Sequencing and chromosome-scale assembly of the giantPleurodeles waltlgenome.</title>
        <authorList>
            <person name="Brown T."/>
            <person name="Elewa A."/>
            <person name="Iarovenko S."/>
            <person name="Subramanian E."/>
            <person name="Araus A.J."/>
            <person name="Petzold A."/>
            <person name="Susuki M."/>
            <person name="Suzuki K.-i.T."/>
            <person name="Hayashi T."/>
            <person name="Toyoda A."/>
            <person name="Oliveira C."/>
            <person name="Osipova E."/>
            <person name="Leigh N.D."/>
            <person name="Simon A."/>
            <person name="Yun M.H."/>
        </authorList>
    </citation>
    <scope>NUCLEOTIDE SEQUENCE</scope>
    <source>
        <strain evidence="1">20211129_DDA</strain>
        <tissue evidence="1">Liver</tissue>
    </source>
</reference>
<evidence type="ECO:0000313" key="2">
    <source>
        <dbReference type="Proteomes" id="UP001066276"/>
    </source>
</evidence>
<comment type="caution">
    <text evidence="1">The sequence shown here is derived from an EMBL/GenBank/DDBJ whole genome shotgun (WGS) entry which is preliminary data.</text>
</comment>
<evidence type="ECO:0000313" key="1">
    <source>
        <dbReference type="EMBL" id="KAJ1161873.1"/>
    </source>
</evidence>
<organism evidence="1 2">
    <name type="scientific">Pleurodeles waltl</name>
    <name type="common">Iberian ribbed newt</name>
    <dbReference type="NCBI Taxonomy" id="8319"/>
    <lineage>
        <taxon>Eukaryota</taxon>
        <taxon>Metazoa</taxon>
        <taxon>Chordata</taxon>
        <taxon>Craniata</taxon>
        <taxon>Vertebrata</taxon>
        <taxon>Euteleostomi</taxon>
        <taxon>Amphibia</taxon>
        <taxon>Batrachia</taxon>
        <taxon>Caudata</taxon>
        <taxon>Salamandroidea</taxon>
        <taxon>Salamandridae</taxon>
        <taxon>Pleurodelinae</taxon>
        <taxon>Pleurodeles</taxon>
    </lineage>
</organism>
<dbReference type="AlphaFoldDB" id="A0AAV7SCQ3"/>
<gene>
    <name evidence="1" type="ORF">NDU88_002353</name>
</gene>